<dbReference type="EMBL" id="JACT01000001">
    <property type="protein sequence ID" value="KMS58695.1"/>
    <property type="molecule type" value="Genomic_DNA"/>
</dbReference>
<name>A0A0J8AWZ1_9SPHN</name>
<evidence type="ECO:0000313" key="2">
    <source>
        <dbReference type="Proteomes" id="UP000052232"/>
    </source>
</evidence>
<comment type="caution">
    <text evidence="1">The sequence shown here is derived from an EMBL/GenBank/DDBJ whole genome shotgun (WGS) entry which is preliminary data.</text>
</comment>
<dbReference type="AlphaFoldDB" id="A0A0J8AWZ1"/>
<gene>
    <name evidence="1" type="ORF">V473_02605</name>
</gene>
<dbReference type="PATRIC" id="fig|1420583.3.peg.522"/>
<dbReference type="Proteomes" id="UP000052232">
    <property type="component" value="Unassembled WGS sequence"/>
</dbReference>
<reference evidence="1 2" key="1">
    <citation type="journal article" date="2015" name="G3 (Bethesda)">
        <title>Insights into Ongoing Evolution of the Hexachlorocyclohexane Catabolic Pathway from Comparative Genomics of Ten Sphingomonadaceae Strains.</title>
        <authorList>
            <person name="Pearce S.L."/>
            <person name="Oakeshott J.G."/>
            <person name="Pandey G."/>
        </authorList>
    </citation>
    <scope>NUCLEOTIDE SEQUENCE [LARGE SCALE GENOMIC DNA]</scope>
    <source>
        <strain evidence="1 2">LL01</strain>
    </source>
</reference>
<dbReference type="RefSeq" id="WP_148648310.1">
    <property type="nucleotide sequence ID" value="NZ_KQ130434.1"/>
</dbReference>
<evidence type="ECO:0000313" key="1">
    <source>
        <dbReference type="EMBL" id="KMS58695.1"/>
    </source>
</evidence>
<dbReference type="STRING" id="1420583.V473_02605"/>
<protein>
    <submittedName>
        <fullName evidence="1">Uncharacterized protein</fullName>
    </submittedName>
</protein>
<keyword evidence="2" id="KW-1185">Reference proteome</keyword>
<sequence length="67" mass="7441">MKIATPEQAEMADIVVCCRKGEPTQFTDNEEGECSWCGHAAFFRPHAPKTPPRVCGTCFLAWAGQRQ</sequence>
<proteinExistence type="predicted"/>
<accession>A0A0J8AWZ1</accession>
<organism evidence="1 2">
    <name type="scientific">Sphingobium cupriresistens LL01</name>
    <dbReference type="NCBI Taxonomy" id="1420583"/>
    <lineage>
        <taxon>Bacteria</taxon>
        <taxon>Pseudomonadati</taxon>
        <taxon>Pseudomonadota</taxon>
        <taxon>Alphaproteobacteria</taxon>
        <taxon>Sphingomonadales</taxon>
        <taxon>Sphingomonadaceae</taxon>
        <taxon>Sphingobium</taxon>
    </lineage>
</organism>